<evidence type="ECO:0000256" key="6">
    <source>
        <dbReference type="ARBA" id="ARBA00022908"/>
    </source>
</evidence>
<keyword evidence="8 10" id="KW-0233">DNA recombination</keyword>
<feature type="domain" description="Core-binding (CB)" evidence="12">
    <location>
        <begin position="1"/>
        <end position="87"/>
    </location>
</feature>
<evidence type="ECO:0000313" key="13">
    <source>
        <dbReference type="EMBL" id="GGH57640.1"/>
    </source>
</evidence>
<dbReference type="PANTHER" id="PTHR30349:SF81">
    <property type="entry name" value="TYROSINE RECOMBINASE XERC"/>
    <property type="match status" value="1"/>
</dbReference>
<keyword evidence="14" id="KW-1185">Reference proteome</keyword>
<comment type="subcellular location">
    <subcellularLocation>
        <location evidence="1 10">Cytoplasm</location>
    </subcellularLocation>
</comment>
<comment type="function">
    <text evidence="10">Site-specific tyrosine recombinase, which acts by catalyzing the cutting and rejoining of the recombining DNA molecules. The XerC-XerD complex is essential to convert dimers of the bacterial chromosome into monomers to permit their segregation at cell division. It also contributes to the segregational stability of plasmids.</text>
</comment>
<dbReference type="InterPro" id="IPR044068">
    <property type="entry name" value="CB"/>
</dbReference>
<evidence type="ECO:0000256" key="7">
    <source>
        <dbReference type="ARBA" id="ARBA00023125"/>
    </source>
</evidence>
<dbReference type="GO" id="GO:0005737">
    <property type="term" value="C:cytoplasm"/>
    <property type="evidence" value="ECO:0007669"/>
    <property type="project" value="UniProtKB-SubCell"/>
</dbReference>
<dbReference type="RefSeq" id="WP_188949923.1">
    <property type="nucleotide sequence ID" value="NZ_BMIB01000001.1"/>
</dbReference>
<feature type="active site" evidence="10">
    <location>
        <position position="244"/>
    </location>
</feature>
<dbReference type="EMBL" id="BMIB01000001">
    <property type="protein sequence ID" value="GGH57640.1"/>
    <property type="molecule type" value="Genomic_DNA"/>
</dbReference>
<keyword evidence="6 10" id="KW-0229">DNA integration</keyword>
<evidence type="ECO:0000256" key="5">
    <source>
        <dbReference type="ARBA" id="ARBA00022829"/>
    </source>
</evidence>
<reference evidence="13" key="1">
    <citation type="journal article" date="2014" name="Int. J. Syst. Evol. Microbiol.">
        <title>Complete genome sequence of Corynebacterium casei LMG S-19264T (=DSM 44701T), isolated from a smear-ripened cheese.</title>
        <authorList>
            <consortium name="US DOE Joint Genome Institute (JGI-PGF)"/>
            <person name="Walter F."/>
            <person name="Albersmeier A."/>
            <person name="Kalinowski J."/>
            <person name="Ruckert C."/>
        </authorList>
    </citation>
    <scope>NUCLEOTIDE SEQUENCE</scope>
    <source>
        <strain evidence="13">CGMCC 1.15290</strain>
    </source>
</reference>
<comment type="similarity">
    <text evidence="2">Belongs to the 'phage' integrase family. XerD subfamily.</text>
</comment>
<evidence type="ECO:0000256" key="9">
    <source>
        <dbReference type="ARBA" id="ARBA00023306"/>
    </source>
</evidence>
<comment type="similarity">
    <text evidence="10">Belongs to the 'phage' integrase family. XerC subfamily.</text>
</comment>
<keyword evidence="4 10" id="KW-0132">Cell division</keyword>
<comment type="subunit">
    <text evidence="10">Forms a cyclic heterotetrameric complex composed of two molecules of XerC and two molecules of XerD.</text>
</comment>
<sequence length="300" mass="34123">MWQAYKKGFKAYLQLERSLSDNSVEAYMHDIEKLTAFLETAQLAKPPAEITLKDLQQFVKWISELGMTPNSQARILSGIRSFYKYCLLENITTTDPTALLEAPKLKRALPDILSFEEIEKIIGAIDLSTPDGTRNKAILEIMYSCGLRVSETVNLKISCLYLDIGFVRVIGKGDKERLVPIGRDAVKYINIYKDTVRTHQQAQKGSEDILFLNRFGKSLSRVMIFYIIKDMALKAGITKNISPHTFRHSFATHLVEGGADLRAVQEMLGHESITTTEIYTHLDRDFLRSTLQQFHPAYKP</sequence>
<dbReference type="Pfam" id="PF02899">
    <property type="entry name" value="Phage_int_SAM_1"/>
    <property type="match status" value="1"/>
</dbReference>
<protein>
    <recommendedName>
        <fullName evidence="10">Tyrosine recombinase XerC</fullName>
    </recommendedName>
</protein>
<dbReference type="NCBIfam" id="NF001399">
    <property type="entry name" value="PRK00283.1"/>
    <property type="match status" value="1"/>
</dbReference>
<evidence type="ECO:0000259" key="12">
    <source>
        <dbReference type="PROSITE" id="PS51900"/>
    </source>
</evidence>
<dbReference type="InterPro" id="IPR010998">
    <property type="entry name" value="Integrase_recombinase_N"/>
</dbReference>
<keyword evidence="9 10" id="KW-0131">Cell cycle</keyword>
<dbReference type="InterPro" id="IPR011932">
    <property type="entry name" value="Recomb_XerD"/>
</dbReference>
<evidence type="ECO:0000256" key="4">
    <source>
        <dbReference type="ARBA" id="ARBA00022618"/>
    </source>
</evidence>
<dbReference type="Gene3D" id="1.10.150.130">
    <property type="match status" value="1"/>
</dbReference>
<dbReference type="PROSITE" id="PS51898">
    <property type="entry name" value="TYR_RECOMBINASE"/>
    <property type="match status" value="1"/>
</dbReference>
<comment type="caution">
    <text evidence="13">The sequence shown here is derived from an EMBL/GenBank/DDBJ whole genome shotgun (WGS) entry which is preliminary data.</text>
</comment>
<name>A0A917IL49_9BACT</name>
<dbReference type="SUPFAM" id="SSF56349">
    <property type="entry name" value="DNA breaking-rejoining enzymes"/>
    <property type="match status" value="1"/>
</dbReference>
<dbReference type="InterPro" id="IPR004107">
    <property type="entry name" value="Integrase_SAM-like_N"/>
</dbReference>
<dbReference type="GO" id="GO:0006313">
    <property type="term" value="P:DNA transposition"/>
    <property type="evidence" value="ECO:0007669"/>
    <property type="project" value="UniProtKB-UniRule"/>
</dbReference>
<dbReference type="InterPro" id="IPR013762">
    <property type="entry name" value="Integrase-like_cat_sf"/>
</dbReference>
<dbReference type="InterPro" id="IPR002104">
    <property type="entry name" value="Integrase_catalytic"/>
</dbReference>
<feature type="active site" evidence="10">
    <location>
        <position position="172"/>
    </location>
</feature>
<dbReference type="Pfam" id="PF00589">
    <property type="entry name" value="Phage_integrase"/>
    <property type="match status" value="1"/>
</dbReference>
<evidence type="ECO:0000256" key="3">
    <source>
        <dbReference type="ARBA" id="ARBA00022490"/>
    </source>
</evidence>
<dbReference type="InterPro" id="IPR050090">
    <property type="entry name" value="Tyrosine_recombinase_XerCD"/>
</dbReference>
<keyword evidence="7 10" id="KW-0238">DNA-binding</keyword>
<evidence type="ECO:0000256" key="1">
    <source>
        <dbReference type="ARBA" id="ARBA00004496"/>
    </source>
</evidence>
<dbReference type="InterPro" id="IPR011010">
    <property type="entry name" value="DNA_brk_join_enz"/>
</dbReference>
<dbReference type="PANTHER" id="PTHR30349">
    <property type="entry name" value="PHAGE INTEGRASE-RELATED"/>
    <property type="match status" value="1"/>
</dbReference>
<dbReference type="GO" id="GO:0051301">
    <property type="term" value="P:cell division"/>
    <property type="evidence" value="ECO:0007669"/>
    <property type="project" value="UniProtKB-KW"/>
</dbReference>
<feature type="domain" description="Tyr recombinase" evidence="11">
    <location>
        <begin position="108"/>
        <end position="292"/>
    </location>
</feature>
<evidence type="ECO:0000256" key="10">
    <source>
        <dbReference type="HAMAP-Rule" id="MF_01808"/>
    </source>
</evidence>
<dbReference type="CDD" id="cd00798">
    <property type="entry name" value="INT_XerDC_C"/>
    <property type="match status" value="1"/>
</dbReference>
<dbReference type="InterPro" id="IPR023009">
    <property type="entry name" value="Tyrosine_recombinase_XerC/XerD"/>
</dbReference>
<evidence type="ECO:0000313" key="14">
    <source>
        <dbReference type="Proteomes" id="UP000627292"/>
    </source>
</evidence>
<dbReference type="GO" id="GO:0007059">
    <property type="term" value="P:chromosome segregation"/>
    <property type="evidence" value="ECO:0007669"/>
    <property type="project" value="UniProtKB-UniRule"/>
</dbReference>
<keyword evidence="5 10" id="KW-0159">Chromosome partition</keyword>
<dbReference type="Proteomes" id="UP000627292">
    <property type="component" value="Unassembled WGS sequence"/>
</dbReference>
<evidence type="ECO:0000256" key="2">
    <source>
        <dbReference type="ARBA" id="ARBA00010450"/>
    </source>
</evidence>
<dbReference type="PROSITE" id="PS51900">
    <property type="entry name" value="CB"/>
    <property type="match status" value="1"/>
</dbReference>
<feature type="active site" evidence="10">
    <location>
        <position position="148"/>
    </location>
</feature>
<accession>A0A917IL49</accession>
<feature type="active site" evidence="10">
    <location>
        <position position="270"/>
    </location>
</feature>
<reference evidence="13" key="2">
    <citation type="submission" date="2020-09" db="EMBL/GenBank/DDBJ databases">
        <authorList>
            <person name="Sun Q."/>
            <person name="Zhou Y."/>
        </authorList>
    </citation>
    <scope>NUCLEOTIDE SEQUENCE</scope>
    <source>
        <strain evidence="13">CGMCC 1.15290</strain>
    </source>
</reference>
<dbReference type="GO" id="GO:0003677">
    <property type="term" value="F:DNA binding"/>
    <property type="evidence" value="ECO:0007669"/>
    <property type="project" value="UniProtKB-UniRule"/>
</dbReference>
<feature type="active site" description="O-(3'-phospho-DNA)-tyrosine intermediate" evidence="10">
    <location>
        <position position="279"/>
    </location>
</feature>
<evidence type="ECO:0000259" key="11">
    <source>
        <dbReference type="PROSITE" id="PS51898"/>
    </source>
</evidence>
<feature type="active site" evidence="10">
    <location>
        <position position="247"/>
    </location>
</feature>
<gene>
    <name evidence="13" type="primary">xerD</name>
    <name evidence="10" type="synonym">xerC</name>
    <name evidence="13" type="ORF">GCM10011379_02540</name>
</gene>
<dbReference type="NCBIfam" id="TIGR02225">
    <property type="entry name" value="recomb_XerD"/>
    <property type="match status" value="1"/>
</dbReference>
<keyword evidence="3 10" id="KW-0963">Cytoplasm</keyword>
<organism evidence="13 14">
    <name type="scientific">Filimonas zeae</name>
    <dbReference type="NCBI Taxonomy" id="1737353"/>
    <lineage>
        <taxon>Bacteria</taxon>
        <taxon>Pseudomonadati</taxon>
        <taxon>Bacteroidota</taxon>
        <taxon>Chitinophagia</taxon>
        <taxon>Chitinophagales</taxon>
        <taxon>Chitinophagaceae</taxon>
        <taxon>Filimonas</taxon>
    </lineage>
</organism>
<proteinExistence type="inferred from homology"/>
<evidence type="ECO:0000256" key="8">
    <source>
        <dbReference type="ARBA" id="ARBA00023172"/>
    </source>
</evidence>
<dbReference type="GO" id="GO:0009037">
    <property type="term" value="F:tyrosine-based site-specific recombinase activity"/>
    <property type="evidence" value="ECO:0007669"/>
    <property type="project" value="UniProtKB-UniRule"/>
</dbReference>
<dbReference type="Gene3D" id="1.10.443.10">
    <property type="entry name" value="Intergrase catalytic core"/>
    <property type="match status" value="1"/>
</dbReference>
<dbReference type="HAMAP" id="MF_01808">
    <property type="entry name" value="Recomb_XerC_XerD"/>
    <property type="match status" value="1"/>
</dbReference>
<dbReference type="AlphaFoldDB" id="A0A917IL49"/>